<evidence type="ECO:0000256" key="1">
    <source>
        <dbReference type="SAM" id="MobiDB-lite"/>
    </source>
</evidence>
<organism evidence="3 4">
    <name type="scientific">Diacronema lutheri</name>
    <name type="common">Unicellular marine alga</name>
    <name type="synonym">Monochrysis lutheri</name>
    <dbReference type="NCBI Taxonomy" id="2081491"/>
    <lineage>
        <taxon>Eukaryota</taxon>
        <taxon>Haptista</taxon>
        <taxon>Haptophyta</taxon>
        <taxon>Pavlovophyceae</taxon>
        <taxon>Pavlovales</taxon>
        <taxon>Pavlovaceae</taxon>
        <taxon>Diacronema</taxon>
    </lineage>
</organism>
<sequence length="414" mass="43461">MAPVRVLPASAGRAGGAAAATTPRGAAAPRRGEAAAAARRVAAHALGDVWAAAAGNAQRAGAQRPRAVNRYRGDPKVMSPSWFSPLLNKAPSDGAQPPTGPQRVLVSGTTGWIAAGVAKELVAAGHSVTGVARRPTQIDGVKSLQADLLSSVALQVISQEERFDTLLHLAGSLGWCSLEQAIEINVAGTRKIVQAALDAGCKRIVVASSVAVIGSIAPTHPPAKLPMPTDAPFVGSSWPYALSKHMVEELIAFMAQQPENKDVDFILVRVGATVTDPPDIVHKDGFVDGKEVSWPVEPAKCLPAPAERAAPKLFIEDALCAVAYSDQVDCFVHCAVRAPVVPGVRHIACVAPRLYAADAVPDLVKSWYGDEAAKRCDTSHYDHPSHRHDPIYDLAPAKALGWEPKVDLLASKGL</sequence>
<dbReference type="InterPro" id="IPR001509">
    <property type="entry name" value="Epimerase_deHydtase"/>
</dbReference>
<keyword evidence="4" id="KW-1185">Reference proteome</keyword>
<evidence type="ECO:0000313" key="4">
    <source>
        <dbReference type="Proteomes" id="UP000751190"/>
    </source>
</evidence>
<name>A0A8J5Y406_DIALT</name>
<proteinExistence type="predicted"/>
<dbReference type="SUPFAM" id="SSF51735">
    <property type="entry name" value="NAD(P)-binding Rossmann-fold domains"/>
    <property type="match status" value="1"/>
</dbReference>
<dbReference type="OrthoDB" id="10262413at2759"/>
<accession>A0A8J5Y406</accession>
<dbReference type="PANTHER" id="PTHR43245">
    <property type="entry name" value="BIFUNCTIONAL POLYMYXIN RESISTANCE PROTEIN ARNA"/>
    <property type="match status" value="1"/>
</dbReference>
<dbReference type="Gene3D" id="3.40.50.720">
    <property type="entry name" value="NAD(P)-binding Rossmann-like Domain"/>
    <property type="match status" value="1"/>
</dbReference>
<dbReference type="CDD" id="cd08946">
    <property type="entry name" value="SDR_e"/>
    <property type="match status" value="1"/>
</dbReference>
<feature type="compositionally biased region" description="Low complexity" evidence="1">
    <location>
        <begin position="9"/>
        <end position="32"/>
    </location>
</feature>
<dbReference type="InterPro" id="IPR036291">
    <property type="entry name" value="NAD(P)-bd_dom_sf"/>
</dbReference>
<evidence type="ECO:0000313" key="3">
    <source>
        <dbReference type="EMBL" id="KAG8471250.1"/>
    </source>
</evidence>
<protein>
    <recommendedName>
        <fullName evidence="2">NAD-dependent epimerase/dehydratase domain-containing protein</fullName>
    </recommendedName>
</protein>
<dbReference type="Pfam" id="PF01370">
    <property type="entry name" value="Epimerase"/>
    <property type="match status" value="1"/>
</dbReference>
<dbReference type="EMBL" id="JAGTXO010000001">
    <property type="protein sequence ID" value="KAG8471250.1"/>
    <property type="molecule type" value="Genomic_DNA"/>
</dbReference>
<dbReference type="AlphaFoldDB" id="A0A8J5Y406"/>
<reference evidence="3" key="1">
    <citation type="submission" date="2021-05" db="EMBL/GenBank/DDBJ databases">
        <title>The genome of the haptophyte Pavlova lutheri (Diacronema luteri, Pavlovales) - a model for lipid biosynthesis in eukaryotic algae.</title>
        <authorList>
            <person name="Hulatt C.J."/>
            <person name="Posewitz M.C."/>
        </authorList>
    </citation>
    <scope>NUCLEOTIDE SEQUENCE</scope>
    <source>
        <strain evidence="3">NIVA-4/92</strain>
    </source>
</reference>
<feature type="region of interest" description="Disordered" evidence="1">
    <location>
        <begin position="1"/>
        <end position="32"/>
    </location>
</feature>
<gene>
    <name evidence="3" type="ORF">KFE25_009671</name>
</gene>
<comment type="caution">
    <text evidence="3">The sequence shown here is derived from an EMBL/GenBank/DDBJ whole genome shotgun (WGS) entry which is preliminary data.</text>
</comment>
<dbReference type="InterPro" id="IPR050177">
    <property type="entry name" value="Lipid_A_modif_metabolic_enz"/>
</dbReference>
<feature type="domain" description="NAD-dependent epimerase/dehydratase" evidence="2">
    <location>
        <begin position="104"/>
        <end position="269"/>
    </location>
</feature>
<dbReference type="Proteomes" id="UP000751190">
    <property type="component" value="Unassembled WGS sequence"/>
</dbReference>
<evidence type="ECO:0000259" key="2">
    <source>
        <dbReference type="Pfam" id="PF01370"/>
    </source>
</evidence>